<protein>
    <submittedName>
        <fullName evidence="1">Uncharacterized protein</fullName>
    </submittedName>
</protein>
<evidence type="ECO:0000313" key="1">
    <source>
        <dbReference type="EMBL" id="MFD1832413.1"/>
    </source>
</evidence>
<comment type="caution">
    <text evidence="1">The sequence shown here is derived from an EMBL/GenBank/DDBJ whole genome shotgun (WGS) entry which is preliminary data.</text>
</comment>
<gene>
    <name evidence="1" type="ORF">ACFSJS_22595</name>
</gene>
<keyword evidence="2" id="KW-1185">Reference proteome</keyword>
<evidence type="ECO:0000313" key="2">
    <source>
        <dbReference type="Proteomes" id="UP001597365"/>
    </source>
</evidence>
<proteinExistence type="predicted"/>
<dbReference type="Proteomes" id="UP001597365">
    <property type="component" value="Unassembled WGS sequence"/>
</dbReference>
<dbReference type="EMBL" id="JBHUFU010000015">
    <property type="protein sequence ID" value="MFD1832413.1"/>
    <property type="molecule type" value="Genomic_DNA"/>
</dbReference>
<accession>A0ABW4PSE0</accession>
<organism evidence="1 2">
    <name type="scientific">Streptomyces desertarenae</name>
    <dbReference type="NCBI Taxonomy" id="2666184"/>
    <lineage>
        <taxon>Bacteria</taxon>
        <taxon>Bacillati</taxon>
        <taxon>Actinomycetota</taxon>
        <taxon>Actinomycetes</taxon>
        <taxon>Kitasatosporales</taxon>
        <taxon>Streptomycetaceae</taxon>
        <taxon>Streptomyces</taxon>
    </lineage>
</organism>
<name>A0ABW4PSE0_9ACTN</name>
<reference evidence="2" key="1">
    <citation type="journal article" date="2019" name="Int. J. Syst. Evol. Microbiol.">
        <title>The Global Catalogue of Microorganisms (GCM) 10K type strain sequencing project: providing services to taxonomists for standard genome sequencing and annotation.</title>
        <authorList>
            <consortium name="The Broad Institute Genomics Platform"/>
            <consortium name="The Broad Institute Genome Sequencing Center for Infectious Disease"/>
            <person name="Wu L."/>
            <person name="Ma J."/>
        </authorList>
    </citation>
    <scope>NUCLEOTIDE SEQUENCE [LARGE SCALE GENOMIC DNA]</scope>
    <source>
        <strain evidence="2">CGMCC 4.7455</strain>
    </source>
</reference>
<dbReference type="RefSeq" id="WP_380903293.1">
    <property type="nucleotide sequence ID" value="NZ_JBHUFU010000015.1"/>
</dbReference>
<sequence length="114" mass="12731">MPTLLRGEVPCVLQAAEYPQYREAYRPAGVPLREVRRGPYDGQRGAVRPDTNGDLPRVLVFAHGRIVYELDRVTDGTATYRYAPALSPAHRPLMDAVAQQYAEHAAREAQKRSA</sequence>